<dbReference type="EMBL" id="BAABJQ010000015">
    <property type="protein sequence ID" value="GAA5191373.1"/>
    <property type="molecule type" value="Genomic_DNA"/>
</dbReference>
<feature type="signal peptide" evidence="1">
    <location>
        <begin position="1"/>
        <end position="43"/>
    </location>
</feature>
<sequence>MADAATHRREHPVRSTTSRSRRLAVLAAAVFTAVALTAGTASGASSGAPNIDRRTGGGAAAKQRTVLLVDGAVRHRVRLSATDLAALPEQTVTVTFESGTGTQTHTYTGPLLLDVLNRAQPKFDPTVKNDQLRYVVTATGSDRYQATVAWGEFDPGFEHKSVLVAVTEDGQPTADGLARLVVPGDVKGGRYVSDLIRLRLHR</sequence>
<accession>A0ABP9S6V8</accession>
<dbReference type="Pfam" id="PF00174">
    <property type="entry name" value="Oxidored_molyb"/>
    <property type="match status" value="1"/>
</dbReference>
<gene>
    <name evidence="3" type="ORF">GCM10023322_48610</name>
</gene>
<keyword evidence="4" id="KW-1185">Reference proteome</keyword>
<reference evidence="4" key="1">
    <citation type="journal article" date="2019" name="Int. J. Syst. Evol. Microbiol.">
        <title>The Global Catalogue of Microorganisms (GCM) 10K type strain sequencing project: providing services to taxonomists for standard genome sequencing and annotation.</title>
        <authorList>
            <consortium name="The Broad Institute Genomics Platform"/>
            <consortium name="The Broad Institute Genome Sequencing Center for Infectious Disease"/>
            <person name="Wu L."/>
            <person name="Ma J."/>
        </authorList>
    </citation>
    <scope>NUCLEOTIDE SEQUENCE [LARGE SCALE GENOMIC DNA]</scope>
    <source>
        <strain evidence="4">JCM 18304</strain>
    </source>
</reference>
<organism evidence="3 4">
    <name type="scientific">Rugosimonospora acidiphila</name>
    <dbReference type="NCBI Taxonomy" id="556531"/>
    <lineage>
        <taxon>Bacteria</taxon>
        <taxon>Bacillati</taxon>
        <taxon>Actinomycetota</taxon>
        <taxon>Actinomycetes</taxon>
        <taxon>Micromonosporales</taxon>
        <taxon>Micromonosporaceae</taxon>
        <taxon>Rugosimonospora</taxon>
    </lineage>
</organism>
<evidence type="ECO:0000259" key="2">
    <source>
        <dbReference type="Pfam" id="PF00174"/>
    </source>
</evidence>
<comment type="caution">
    <text evidence="3">The sequence shown here is derived from an EMBL/GenBank/DDBJ whole genome shotgun (WGS) entry which is preliminary data.</text>
</comment>
<dbReference type="SUPFAM" id="SSF56524">
    <property type="entry name" value="Oxidoreductase molybdopterin-binding domain"/>
    <property type="match status" value="1"/>
</dbReference>
<dbReference type="InterPro" id="IPR036374">
    <property type="entry name" value="OxRdtase_Mopterin-bd_sf"/>
</dbReference>
<feature type="domain" description="Oxidoreductase molybdopterin-binding" evidence="2">
    <location>
        <begin position="67"/>
        <end position="184"/>
    </location>
</feature>
<feature type="chain" id="PRO_5046498779" description="Oxidoreductase molybdopterin-binding domain-containing protein" evidence="1">
    <location>
        <begin position="44"/>
        <end position="202"/>
    </location>
</feature>
<proteinExistence type="predicted"/>
<name>A0ABP9S6V8_9ACTN</name>
<keyword evidence="1" id="KW-0732">Signal</keyword>
<dbReference type="Proteomes" id="UP001501570">
    <property type="component" value="Unassembled WGS sequence"/>
</dbReference>
<dbReference type="InterPro" id="IPR000572">
    <property type="entry name" value="OxRdtase_Mopterin-bd_dom"/>
</dbReference>
<protein>
    <recommendedName>
        <fullName evidence="2">Oxidoreductase molybdopterin-binding domain-containing protein</fullName>
    </recommendedName>
</protein>
<evidence type="ECO:0000313" key="3">
    <source>
        <dbReference type="EMBL" id="GAA5191373.1"/>
    </source>
</evidence>
<dbReference type="Gene3D" id="3.90.420.10">
    <property type="entry name" value="Oxidoreductase, molybdopterin-binding domain"/>
    <property type="match status" value="1"/>
</dbReference>
<evidence type="ECO:0000313" key="4">
    <source>
        <dbReference type="Proteomes" id="UP001501570"/>
    </source>
</evidence>
<evidence type="ECO:0000256" key="1">
    <source>
        <dbReference type="SAM" id="SignalP"/>
    </source>
</evidence>